<organism evidence="1 2">
    <name type="scientific">Rhodoblastus acidophilus</name>
    <name type="common">Rhodopseudomonas acidophila</name>
    <dbReference type="NCBI Taxonomy" id="1074"/>
    <lineage>
        <taxon>Bacteria</taxon>
        <taxon>Pseudomonadati</taxon>
        <taxon>Pseudomonadota</taxon>
        <taxon>Alphaproteobacteria</taxon>
        <taxon>Hyphomicrobiales</taxon>
        <taxon>Rhodoblastaceae</taxon>
        <taxon>Rhodoblastus</taxon>
    </lineage>
</organism>
<protein>
    <recommendedName>
        <fullName evidence="3">Class I SAM-dependent methyltransferase</fullName>
    </recommendedName>
</protein>
<dbReference type="Pfam" id="PF13578">
    <property type="entry name" value="Methyltransf_24"/>
    <property type="match status" value="1"/>
</dbReference>
<dbReference type="InterPro" id="IPR029063">
    <property type="entry name" value="SAM-dependent_MTases_sf"/>
</dbReference>
<evidence type="ECO:0000313" key="2">
    <source>
        <dbReference type="Proteomes" id="UP000198418"/>
    </source>
</evidence>
<dbReference type="AlphaFoldDB" id="A0A212RYW7"/>
<dbReference type="Proteomes" id="UP000198418">
    <property type="component" value="Unassembled WGS sequence"/>
</dbReference>
<name>A0A212RYW7_RHOAC</name>
<dbReference type="SUPFAM" id="SSF53335">
    <property type="entry name" value="S-adenosyl-L-methionine-dependent methyltransferases"/>
    <property type="match status" value="1"/>
</dbReference>
<gene>
    <name evidence="1" type="ORF">SAMN06265338_10929</name>
</gene>
<sequence length="241" mass="27158">MLISHTDDGYADVLNGLIASRDARRYLEIGVSKGDNLAAIRVDTAIGVDPNFRLNVNVAAGKNALHLFQQSSDAFFQSGVLERLAPEGVDLAFLDGMHLFEFLLRDFANAERRSRGNSLIAMHDCFPLNAEMTERVHAFETRKDKTFAGWWTGDVWKIIPILRKYRPDLVLKGVKSPPTGLLFATNLDPRSDALFENYLRIVTEFKAVENSEDNLRAAYEQVEFVEARALRGFDHSLHFAL</sequence>
<proteinExistence type="predicted"/>
<dbReference type="Gene3D" id="3.40.50.150">
    <property type="entry name" value="Vaccinia Virus protein VP39"/>
    <property type="match status" value="1"/>
</dbReference>
<dbReference type="RefSeq" id="WP_158255309.1">
    <property type="nucleotide sequence ID" value="NZ_FYDG01000009.1"/>
</dbReference>
<accession>A0A212RYW7</accession>
<reference evidence="2" key="1">
    <citation type="submission" date="2017-06" db="EMBL/GenBank/DDBJ databases">
        <authorList>
            <person name="Varghese N."/>
            <person name="Submissions S."/>
        </authorList>
    </citation>
    <scope>NUCLEOTIDE SEQUENCE [LARGE SCALE GENOMIC DNA]</scope>
    <source>
        <strain evidence="2">DSM 137</strain>
    </source>
</reference>
<dbReference type="EMBL" id="FYDG01000009">
    <property type="protein sequence ID" value="SNB77984.1"/>
    <property type="molecule type" value="Genomic_DNA"/>
</dbReference>
<evidence type="ECO:0000313" key="1">
    <source>
        <dbReference type="EMBL" id="SNB77984.1"/>
    </source>
</evidence>
<dbReference type="OrthoDB" id="799111at2"/>
<evidence type="ECO:0008006" key="3">
    <source>
        <dbReference type="Google" id="ProtNLM"/>
    </source>
</evidence>
<keyword evidence="2" id="KW-1185">Reference proteome</keyword>